<comment type="caution">
    <text evidence="1">The sequence shown here is derived from an EMBL/GenBank/DDBJ whole genome shotgun (WGS) entry which is preliminary data.</text>
</comment>
<dbReference type="Proteomes" id="UP000623687">
    <property type="component" value="Unassembled WGS sequence"/>
</dbReference>
<accession>A0A8H6ZJI7</accession>
<dbReference type="RefSeq" id="XP_036626011.1">
    <property type="nucleotide sequence ID" value="XM_036772365.1"/>
</dbReference>
<reference evidence="1" key="1">
    <citation type="submission" date="2019-07" db="EMBL/GenBank/DDBJ databases">
        <authorList>
            <person name="Palmer J.M."/>
        </authorList>
    </citation>
    <scope>NUCLEOTIDE SEQUENCE</scope>
    <source>
        <strain evidence="1">PC9</strain>
    </source>
</reference>
<dbReference type="EMBL" id="JACETU010000011">
    <property type="protein sequence ID" value="KAF7416464.1"/>
    <property type="molecule type" value="Genomic_DNA"/>
</dbReference>
<proteinExistence type="predicted"/>
<dbReference type="AlphaFoldDB" id="A0A8H6ZJI7"/>
<evidence type="ECO:0000313" key="1">
    <source>
        <dbReference type="EMBL" id="KAF7416464.1"/>
    </source>
</evidence>
<keyword evidence="2" id="KW-1185">Reference proteome</keyword>
<protein>
    <submittedName>
        <fullName evidence="1">Uncharacterized protein</fullName>
    </submittedName>
</protein>
<organism evidence="1 2">
    <name type="scientific">Pleurotus ostreatus</name>
    <name type="common">Oyster mushroom</name>
    <name type="synonym">White-rot fungus</name>
    <dbReference type="NCBI Taxonomy" id="5322"/>
    <lineage>
        <taxon>Eukaryota</taxon>
        <taxon>Fungi</taxon>
        <taxon>Dikarya</taxon>
        <taxon>Basidiomycota</taxon>
        <taxon>Agaricomycotina</taxon>
        <taxon>Agaricomycetes</taxon>
        <taxon>Agaricomycetidae</taxon>
        <taxon>Agaricales</taxon>
        <taxon>Pleurotineae</taxon>
        <taxon>Pleurotaceae</taxon>
        <taxon>Pleurotus</taxon>
    </lineage>
</organism>
<dbReference type="GeneID" id="59372571"/>
<sequence>MPCDPTHTLPILPIVPIVPQQKQVLLLHSALCTLRLARLTQQQHQQAASANAAIHSHSSQIIEIPKSVQMLSPSLLSVARVITTTATDGLTRTINVSVQEQEQDPDVVAGDVRTSPVEMSEAVKKYQHQQQQQ</sequence>
<evidence type="ECO:0000313" key="2">
    <source>
        <dbReference type="Proteomes" id="UP000623687"/>
    </source>
</evidence>
<gene>
    <name evidence="1" type="ORF">PC9H_002730</name>
</gene>
<dbReference type="VEuPathDB" id="FungiDB:PC9H_002730"/>
<name>A0A8H6ZJI7_PLEOS</name>